<sequence length="277" mass="31131">MRFTIFLGLFLIPLFANDEVHLFLKGRWYLEGEETKLRHVVRFAATKNSLGGTYTDHRGIQKPLRAVRFDGETLRFNVVDFDYTVTLTRKESYFVGTLWDRPADERIAVAMRGKERRKGRIVKRKKTKPAAVESKVAAAVVTPQAALEDEAVPEDEAVSGEEGVPEDEAVSGDEAYETVYVEEASFVLKGDWLMATVEGKKRRWYLSFSGGMGDPRGSWITPQGFERNLAGVRYNGERLSFTIKEKGITAALDRDGDVFKGTVLVKGEALKVEAKLR</sequence>
<proteinExistence type="predicted"/>
<evidence type="ECO:0000313" key="3">
    <source>
        <dbReference type="Proteomes" id="UP000664417"/>
    </source>
</evidence>
<evidence type="ECO:0008006" key="4">
    <source>
        <dbReference type="Google" id="ProtNLM"/>
    </source>
</evidence>
<dbReference type="EMBL" id="JAFREP010000006">
    <property type="protein sequence ID" value="MBO1318478.1"/>
    <property type="molecule type" value="Genomic_DNA"/>
</dbReference>
<reference evidence="2" key="1">
    <citation type="submission" date="2021-03" db="EMBL/GenBank/DDBJ databases">
        <authorList>
            <person name="Wang G."/>
        </authorList>
    </citation>
    <scope>NUCLEOTIDE SEQUENCE</scope>
    <source>
        <strain evidence="2">KCTC 12899</strain>
    </source>
</reference>
<protein>
    <recommendedName>
        <fullName evidence="4">Lipocalin-like domain-containing protein</fullName>
    </recommendedName>
</protein>
<evidence type="ECO:0000313" key="2">
    <source>
        <dbReference type="EMBL" id="MBO1318478.1"/>
    </source>
</evidence>
<dbReference type="RefSeq" id="WP_207858270.1">
    <property type="nucleotide sequence ID" value="NZ_JAFREP010000006.1"/>
</dbReference>
<name>A0A8J7U3L8_9BACT</name>
<gene>
    <name evidence="2" type="ORF">J3U88_08420</name>
</gene>
<evidence type="ECO:0000256" key="1">
    <source>
        <dbReference type="SAM" id="MobiDB-lite"/>
    </source>
</evidence>
<dbReference type="AlphaFoldDB" id="A0A8J7U3L8"/>
<comment type="caution">
    <text evidence="2">The sequence shown here is derived from an EMBL/GenBank/DDBJ whole genome shotgun (WGS) entry which is preliminary data.</text>
</comment>
<organism evidence="2 3">
    <name type="scientific">Acanthopleuribacter pedis</name>
    <dbReference type="NCBI Taxonomy" id="442870"/>
    <lineage>
        <taxon>Bacteria</taxon>
        <taxon>Pseudomonadati</taxon>
        <taxon>Acidobacteriota</taxon>
        <taxon>Holophagae</taxon>
        <taxon>Acanthopleuribacterales</taxon>
        <taxon>Acanthopleuribacteraceae</taxon>
        <taxon>Acanthopleuribacter</taxon>
    </lineage>
</organism>
<accession>A0A8J7U3L8</accession>
<dbReference type="Proteomes" id="UP000664417">
    <property type="component" value="Unassembled WGS sequence"/>
</dbReference>
<feature type="region of interest" description="Disordered" evidence="1">
    <location>
        <begin position="150"/>
        <end position="172"/>
    </location>
</feature>
<keyword evidence="3" id="KW-1185">Reference proteome</keyword>